<reference evidence="3" key="1">
    <citation type="submission" date="2020-12" db="EMBL/GenBank/DDBJ databases">
        <title>Metabolic potential, ecology and presence of endohyphal bacteria is reflected in genomic diversity of Mucoromycotina.</title>
        <authorList>
            <person name="Muszewska A."/>
            <person name="Okrasinska A."/>
            <person name="Steczkiewicz K."/>
            <person name="Drgas O."/>
            <person name="Orlowska M."/>
            <person name="Perlinska-Lenart U."/>
            <person name="Aleksandrzak-Piekarczyk T."/>
            <person name="Szatraj K."/>
            <person name="Zielenkiewicz U."/>
            <person name="Pilsyk S."/>
            <person name="Malc E."/>
            <person name="Mieczkowski P."/>
            <person name="Kruszewska J.S."/>
            <person name="Biernat P."/>
            <person name="Pawlowska J."/>
        </authorList>
    </citation>
    <scope>NUCLEOTIDE SEQUENCE</scope>
    <source>
        <strain evidence="3">WA0000067209</strain>
    </source>
</reference>
<name>A0A8H7PJ14_MORIS</name>
<protein>
    <recommendedName>
        <fullName evidence="5">Secreted protein</fullName>
    </recommendedName>
</protein>
<organism evidence="3 4">
    <name type="scientific">Mortierella isabellina</name>
    <name type="common">Filamentous fungus</name>
    <name type="synonym">Umbelopsis isabellina</name>
    <dbReference type="NCBI Taxonomy" id="91625"/>
    <lineage>
        <taxon>Eukaryota</taxon>
        <taxon>Fungi</taxon>
        <taxon>Fungi incertae sedis</taxon>
        <taxon>Mucoromycota</taxon>
        <taxon>Mucoromycotina</taxon>
        <taxon>Umbelopsidomycetes</taxon>
        <taxon>Umbelopsidales</taxon>
        <taxon>Umbelopsidaceae</taxon>
        <taxon>Umbelopsis</taxon>
    </lineage>
</organism>
<keyword evidence="2" id="KW-0732">Signal</keyword>
<evidence type="ECO:0000256" key="2">
    <source>
        <dbReference type="SAM" id="SignalP"/>
    </source>
</evidence>
<feature type="region of interest" description="Disordered" evidence="1">
    <location>
        <begin position="56"/>
        <end position="75"/>
    </location>
</feature>
<comment type="caution">
    <text evidence="3">The sequence shown here is derived from an EMBL/GenBank/DDBJ whole genome shotgun (WGS) entry which is preliminary data.</text>
</comment>
<evidence type="ECO:0008006" key="5">
    <source>
        <dbReference type="Google" id="ProtNLM"/>
    </source>
</evidence>
<keyword evidence="4" id="KW-1185">Reference proteome</keyword>
<accession>A0A8H7PJ14</accession>
<dbReference type="Proteomes" id="UP000654370">
    <property type="component" value="Unassembled WGS sequence"/>
</dbReference>
<proteinExistence type="predicted"/>
<sequence length="166" mass="18633">MRRAALIILAGLAIVMALPVPDTRNTEEDDTDPNWPLEDEDAEIFSVEYLASFDRPSLTQQSAQPYKPESDTVAKSKDMELSKIASDIIHDDASFWSPDTDDSLMNDEEIDFANDANVLALLLSSSDPDYNLIEAAILMRKEANRVDIATLWQDMQHMDDDIHSDT</sequence>
<dbReference type="AlphaFoldDB" id="A0A8H7PJ14"/>
<gene>
    <name evidence="3" type="ORF">INT43_005821</name>
</gene>
<feature type="chain" id="PRO_5034569070" description="Secreted protein" evidence="2">
    <location>
        <begin position="18"/>
        <end position="166"/>
    </location>
</feature>
<evidence type="ECO:0000256" key="1">
    <source>
        <dbReference type="SAM" id="MobiDB-lite"/>
    </source>
</evidence>
<dbReference type="EMBL" id="JAEPQZ010000012">
    <property type="protein sequence ID" value="KAG2174763.1"/>
    <property type="molecule type" value="Genomic_DNA"/>
</dbReference>
<evidence type="ECO:0000313" key="4">
    <source>
        <dbReference type="Proteomes" id="UP000654370"/>
    </source>
</evidence>
<feature type="signal peptide" evidence="2">
    <location>
        <begin position="1"/>
        <end position="17"/>
    </location>
</feature>
<evidence type="ECO:0000313" key="3">
    <source>
        <dbReference type="EMBL" id="KAG2174763.1"/>
    </source>
</evidence>
<dbReference type="OrthoDB" id="2375753at2759"/>